<dbReference type="OrthoDB" id="66958at2"/>
<evidence type="ECO:0000313" key="7">
    <source>
        <dbReference type="Proteomes" id="UP000285310"/>
    </source>
</evidence>
<evidence type="ECO:0000313" key="6">
    <source>
        <dbReference type="EMBL" id="ROO31155.1"/>
    </source>
</evidence>
<keyword evidence="7" id="KW-1185">Reference proteome</keyword>
<dbReference type="InterPro" id="IPR003593">
    <property type="entry name" value="AAA+_ATPase"/>
</dbReference>
<dbReference type="InterPro" id="IPR003439">
    <property type="entry name" value="ABC_transporter-like_ATP-bd"/>
</dbReference>
<dbReference type="InterPro" id="IPR017871">
    <property type="entry name" value="ABC_transporter-like_CS"/>
</dbReference>
<reference evidence="6 7" key="1">
    <citation type="submission" date="2013-10" db="EMBL/GenBank/DDBJ databases">
        <title>Salinisphaera japonica YTM-1 Genome Sequencing.</title>
        <authorList>
            <person name="Lai Q."/>
            <person name="Li C."/>
            <person name="Shao Z."/>
        </authorList>
    </citation>
    <scope>NUCLEOTIDE SEQUENCE [LARGE SCALE GENOMIC DNA]</scope>
    <source>
        <strain evidence="6 7">YTM-1</strain>
    </source>
</reference>
<evidence type="ECO:0000256" key="2">
    <source>
        <dbReference type="ARBA" id="ARBA00022741"/>
    </source>
</evidence>
<evidence type="ECO:0000259" key="5">
    <source>
        <dbReference type="PROSITE" id="PS50893"/>
    </source>
</evidence>
<keyword evidence="2" id="KW-0547">Nucleotide-binding</keyword>
<comment type="caution">
    <text evidence="6">The sequence shown here is derived from an EMBL/GenBank/DDBJ whole genome shotgun (WGS) entry which is preliminary data.</text>
</comment>
<proteinExistence type="inferred from homology"/>
<dbReference type="SUPFAM" id="SSF52540">
    <property type="entry name" value="P-loop containing nucleoside triphosphate hydrolases"/>
    <property type="match status" value="1"/>
</dbReference>
<accession>A0A423PZU0</accession>
<dbReference type="InterPro" id="IPR017911">
    <property type="entry name" value="MacB-like_ATP-bd"/>
</dbReference>
<dbReference type="RefSeq" id="WP_123657252.1">
    <property type="nucleotide sequence ID" value="NZ_AYKG01000007.1"/>
</dbReference>
<dbReference type="FunFam" id="3.40.50.300:FF:000032">
    <property type="entry name" value="Export ABC transporter ATP-binding protein"/>
    <property type="match status" value="1"/>
</dbReference>
<dbReference type="PANTHER" id="PTHR42798:SF2">
    <property type="entry name" value="ABC TRANSPORTER ATP-BINDING PROTEIN MG467-RELATED"/>
    <property type="match status" value="1"/>
</dbReference>
<dbReference type="EMBL" id="AYKG01000007">
    <property type="protein sequence ID" value="ROO31155.1"/>
    <property type="molecule type" value="Genomic_DNA"/>
</dbReference>
<evidence type="ECO:0000256" key="4">
    <source>
        <dbReference type="ARBA" id="ARBA00038388"/>
    </source>
</evidence>
<organism evidence="6 7">
    <name type="scientific">Salinisphaera japonica YTM-1</name>
    <dbReference type="NCBI Taxonomy" id="1209778"/>
    <lineage>
        <taxon>Bacteria</taxon>
        <taxon>Pseudomonadati</taxon>
        <taxon>Pseudomonadota</taxon>
        <taxon>Gammaproteobacteria</taxon>
        <taxon>Salinisphaerales</taxon>
        <taxon>Salinisphaeraceae</taxon>
        <taxon>Salinisphaera</taxon>
    </lineage>
</organism>
<dbReference type="GO" id="GO:0022857">
    <property type="term" value="F:transmembrane transporter activity"/>
    <property type="evidence" value="ECO:0007669"/>
    <property type="project" value="UniProtKB-ARBA"/>
</dbReference>
<evidence type="ECO:0000256" key="1">
    <source>
        <dbReference type="ARBA" id="ARBA00022448"/>
    </source>
</evidence>
<dbReference type="PANTHER" id="PTHR42798">
    <property type="entry name" value="LIPOPROTEIN-RELEASING SYSTEM ATP-BINDING PROTEIN LOLD"/>
    <property type="match status" value="1"/>
</dbReference>
<dbReference type="PROSITE" id="PS50893">
    <property type="entry name" value="ABC_TRANSPORTER_2"/>
    <property type="match status" value="1"/>
</dbReference>
<evidence type="ECO:0000256" key="3">
    <source>
        <dbReference type="ARBA" id="ARBA00022840"/>
    </source>
</evidence>
<gene>
    <name evidence="6" type="ORF">SAJA_03490</name>
</gene>
<feature type="domain" description="ABC transporter" evidence="5">
    <location>
        <begin position="9"/>
        <end position="230"/>
    </location>
</feature>
<dbReference type="SMART" id="SM00382">
    <property type="entry name" value="AAA"/>
    <property type="match status" value="1"/>
</dbReference>
<protein>
    <submittedName>
        <fullName evidence="6">ABC transporter ATP-binding protein</fullName>
    </submittedName>
</protein>
<dbReference type="AlphaFoldDB" id="A0A423PZU0"/>
<dbReference type="CDD" id="cd03255">
    <property type="entry name" value="ABC_MJ0796_LolCDE_FtsE"/>
    <property type="match status" value="1"/>
</dbReference>
<dbReference type="PROSITE" id="PS00211">
    <property type="entry name" value="ABC_TRANSPORTER_1"/>
    <property type="match status" value="1"/>
</dbReference>
<name>A0A423PZU0_9GAMM</name>
<dbReference type="GO" id="GO:0005524">
    <property type="term" value="F:ATP binding"/>
    <property type="evidence" value="ECO:0007669"/>
    <property type="project" value="UniProtKB-KW"/>
</dbReference>
<dbReference type="GO" id="GO:0016887">
    <property type="term" value="F:ATP hydrolysis activity"/>
    <property type="evidence" value="ECO:0007669"/>
    <property type="project" value="InterPro"/>
</dbReference>
<dbReference type="Proteomes" id="UP000285310">
    <property type="component" value="Unassembled WGS sequence"/>
</dbReference>
<dbReference type="Pfam" id="PF00005">
    <property type="entry name" value="ABC_tran"/>
    <property type="match status" value="1"/>
</dbReference>
<dbReference type="FunCoup" id="A0A423PZU0">
    <property type="interactions" value="126"/>
</dbReference>
<comment type="similarity">
    <text evidence="4">Belongs to the ABC transporter superfamily. Macrolide exporter (TC 3.A.1.122) family.</text>
</comment>
<keyword evidence="1" id="KW-0813">Transport</keyword>
<keyword evidence="3 6" id="KW-0067">ATP-binding</keyword>
<dbReference type="InterPro" id="IPR027417">
    <property type="entry name" value="P-loop_NTPase"/>
</dbReference>
<dbReference type="Gene3D" id="3.40.50.300">
    <property type="entry name" value="P-loop containing nucleotide triphosphate hydrolases"/>
    <property type="match status" value="1"/>
</dbReference>
<sequence>MSLSTTSAVSATNIAKTVTSGQQPLTILSNLNLEVAGGERLAIIGTSGSGKSTLLACLAGLDQPSHGDLSLLGQDLGVMDEDARAAWRAGRVGFVFQSFQLLAGASAIDNIALPMELAGTPRGAARARATELLAEVGLADRGAHTPRQLSGGEQQRVALARAFATKPALLFADEPTGNLDSATGEQIIARLFALNEAHATTLILVTHDESLAARCDRCLRLTGGRLEAAS</sequence>
<dbReference type="InParanoid" id="A0A423PZU0"/>
<dbReference type="GO" id="GO:1902495">
    <property type="term" value="C:transmembrane transporter complex"/>
    <property type="evidence" value="ECO:0007669"/>
    <property type="project" value="UniProtKB-ARBA"/>
</dbReference>